<evidence type="ECO:0000256" key="8">
    <source>
        <dbReference type="ARBA" id="ARBA00023012"/>
    </source>
</evidence>
<evidence type="ECO:0000313" key="13">
    <source>
        <dbReference type="Proteomes" id="UP001500002"/>
    </source>
</evidence>
<evidence type="ECO:0000256" key="3">
    <source>
        <dbReference type="ARBA" id="ARBA00022553"/>
    </source>
</evidence>
<dbReference type="EMBL" id="BAAANJ010000011">
    <property type="protein sequence ID" value="GAA1815757.1"/>
    <property type="molecule type" value="Genomic_DNA"/>
</dbReference>
<keyword evidence="13" id="KW-1185">Reference proteome</keyword>
<evidence type="ECO:0000259" key="10">
    <source>
        <dbReference type="Pfam" id="PF02518"/>
    </source>
</evidence>
<comment type="caution">
    <text evidence="12">The sequence shown here is derived from an EMBL/GenBank/DDBJ whole genome shotgun (WGS) entry which is preliminary data.</text>
</comment>
<evidence type="ECO:0000256" key="1">
    <source>
        <dbReference type="ARBA" id="ARBA00000085"/>
    </source>
</evidence>
<dbReference type="Gene3D" id="3.30.565.10">
    <property type="entry name" value="Histidine kinase-like ATPase, C-terminal domain"/>
    <property type="match status" value="1"/>
</dbReference>
<keyword evidence="7" id="KW-0067">ATP-binding</keyword>
<comment type="catalytic activity">
    <reaction evidence="1">
        <text>ATP + protein L-histidine = ADP + protein N-phospho-L-histidine.</text>
        <dbReference type="EC" id="2.7.13.3"/>
    </reaction>
</comment>
<feature type="transmembrane region" description="Helical" evidence="9">
    <location>
        <begin position="67"/>
        <end position="100"/>
    </location>
</feature>
<dbReference type="InterPro" id="IPR050482">
    <property type="entry name" value="Sensor_HK_TwoCompSys"/>
</dbReference>
<keyword evidence="3" id="KW-0597">Phosphoprotein</keyword>
<gene>
    <name evidence="12" type="ORF">GCM10009749_26960</name>
</gene>
<protein>
    <recommendedName>
        <fullName evidence="2">histidine kinase</fullName>
        <ecNumber evidence="2">2.7.13.3</ecNumber>
    </recommendedName>
</protein>
<feature type="transmembrane region" description="Helical" evidence="9">
    <location>
        <begin position="145"/>
        <end position="164"/>
    </location>
</feature>
<evidence type="ECO:0000259" key="11">
    <source>
        <dbReference type="Pfam" id="PF07730"/>
    </source>
</evidence>
<evidence type="ECO:0000256" key="2">
    <source>
        <dbReference type="ARBA" id="ARBA00012438"/>
    </source>
</evidence>
<dbReference type="Pfam" id="PF02518">
    <property type="entry name" value="HATPase_c"/>
    <property type="match status" value="1"/>
</dbReference>
<evidence type="ECO:0000256" key="6">
    <source>
        <dbReference type="ARBA" id="ARBA00022777"/>
    </source>
</evidence>
<evidence type="ECO:0000256" key="5">
    <source>
        <dbReference type="ARBA" id="ARBA00022741"/>
    </source>
</evidence>
<keyword evidence="9" id="KW-0472">Membrane</keyword>
<feature type="transmembrane region" description="Helical" evidence="9">
    <location>
        <begin position="112"/>
        <end position="133"/>
    </location>
</feature>
<dbReference type="GO" id="GO:0016301">
    <property type="term" value="F:kinase activity"/>
    <property type="evidence" value="ECO:0007669"/>
    <property type="project" value="UniProtKB-KW"/>
</dbReference>
<evidence type="ECO:0000313" key="12">
    <source>
        <dbReference type="EMBL" id="GAA1815757.1"/>
    </source>
</evidence>
<dbReference type="InterPro" id="IPR011712">
    <property type="entry name" value="Sig_transdc_His_kin_sub3_dim/P"/>
</dbReference>
<feature type="domain" description="Histidine kinase/HSP90-like ATPase" evidence="10">
    <location>
        <begin position="305"/>
        <end position="395"/>
    </location>
</feature>
<dbReference type="PANTHER" id="PTHR24421">
    <property type="entry name" value="NITRATE/NITRITE SENSOR PROTEIN NARX-RELATED"/>
    <property type="match status" value="1"/>
</dbReference>
<sequence length="408" mass="42364">MDHALQGRVAGLWRALPVIATAALAGGYVIGVVVVPEMIGTAVPAWVVSVGLALQAVALLIRYRMPVVAFAAAIMIDALLLVISTGELSVGTFAVMIAVYALRRSRPAPQAYGWLVAGCLVSAVIALVTLSSGEGISAEWRVPLAFARAALMFGIPAVTAELVIARARLVVALRERAELAETERGRAAAEAVQRERGLIARELHDIAAHHLTGIIVSAQAAGSLIDVDPVRARAYLKTVGDEARTALDNVRQTVGLLRVDDVAALAPVPSIDGIPALIDDVRARGTEVDLSVEGPQVPLGPVAELAAYRMVQESLANAAKYAPGSRGAVRIEFTAAHVRLSVSNDASPTGERGVVASGGHGLVGMRERAALVGGTVQAGPQAKGGWRNELVLPLPDPTAEPVLEGGDE</sequence>
<accession>A0ABN2M944</accession>
<keyword evidence="4" id="KW-0808">Transferase</keyword>
<feature type="transmembrane region" description="Helical" evidence="9">
    <location>
        <begin position="42"/>
        <end position="61"/>
    </location>
</feature>
<dbReference type="InterPro" id="IPR036890">
    <property type="entry name" value="HATPase_C_sf"/>
</dbReference>
<keyword evidence="9" id="KW-0812">Transmembrane</keyword>
<dbReference type="CDD" id="cd16917">
    <property type="entry name" value="HATPase_UhpB-NarQ-NarX-like"/>
    <property type="match status" value="1"/>
</dbReference>
<feature type="transmembrane region" description="Helical" evidence="9">
    <location>
        <begin position="12"/>
        <end position="35"/>
    </location>
</feature>
<keyword evidence="6 12" id="KW-0418">Kinase</keyword>
<dbReference type="Gene3D" id="1.20.5.1930">
    <property type="match status" value="1"/>
</dbReference>
<dbReference type="InterPro" id="IPR003594">
    <property type="entry name" value="HATPase_dom"/>
</dbReference>
<reference evidence="12 13" key="1">
    <citation type="journal article" date="2019" name="Int. J. Syst. Evol. Microbiol.">
        <title>The Global Catalogue of Microorganisms (GCM) 10K type strain sequencing project: providing services to taxonomists for standard genome sequencing and annotation.</title>
        <authorList>
            <consortium name="The Broad Institute Genomics Platform"/>
            <consortium name="The Broad Institute Genome Sequencing Center for Infectious Disease"/>
            <person name="Wu L."/>
            <person name="Ma J."/>
        </authorList>
    </citation>
    <scope>NUCLEOTIDE SEQUENCE [LARGE SCALE GENOMIC DNA]</scope>
    <source>
        <strain evidence="12 13">JCM 14322</strain>
    </source>
</reference>
<organism evidence="12 13">
    <name type="scientific">Agromyces neolithicus</name>
    <dbReference type="NCBI Taxonomy" id="269420"/>
    <lineage>
        <taxon>Bacteria</taxon>
        <taxon>Bacillati</taxon>
        <taxon>Actinomycetota</taxon>
        <taxon>Actinomycetes</taxon>
        <taxon>Micrococcales</taxon>
        <taxon>Microbacteriaceae</taxon>
        <taxon>Agromyces</taxon>
    </lineage>
</organism>
<keyword evidence="8" id="KW-0902">Two-component regulatory system</keyword>
<dbReference type="RefSeq" id="WP_344296840.1">
    <property type="nucleotide sequence ID" value="NZ_BAAANJ010000011.1"/>
</dbReference>
<evidence type="ECO:0000256" key="4">
    <source>
        <dbReference type="ARBA" id="ARBA00022679"/>
    </source>
</evidence>
<keyword evidence="9" id="KW-1133">Transmembrane helix</keyword>
<dbReference type="SUPFAM" id="SSF55874">
    <property type="entry name" value="ATPase domain of HSP90 chaperone/DNA topoisomerase II/histidine kinase"/>
    <property type="match status" value="1"/>
</dbReference>
<evidence type="ECO:0000256" key="9">
    <source>
        <dbReference type="SAM" id="Phobius"/>
    </source>
</evidence>
<evidence type="ECO:0000256" key="7">
    <source>
        <dbReference type="ARBA" id="ARBA00022840"/>
    </source>
</evidence>
<dbReference type="EC" id="2.7.13.3" evidence="2"/>
<dbReference type="Pfam" id="PF07730">
    <property type="entry name" value="HisKA_3"/>
    <property type="match status" value="1"/>
</dbReference>
<dbReference type="PANTHER" id="PTHR24421:SF10">
    <property type="entry name" value="NITRATE_NITRITE SENSOR PROTEIN NARQ"/>
    <property type="match status" value="1"/>
</dbReference>
<feature type="domain" description="Signal transduction histidine kinase subgroup 3 dimerisation and phosphoacceptor" evidence="11">
    <location>
        <begin position="195"/>
        <end position="258"/>
    </location>
</feature>
<name>A0ABN2M944_9MICO</name>
<proteinExistence type="predicted"/>
<dbReference type="Proteomes" id="UP001500002">
    <property type="component" value="Unassembled WGS sequence"/>
</dbReference>
<keyword evidence="5" id="KW-0547">Nucleotide-binding</keyword>